<feature type="transmembrane region" description="Helical" evidence="1">
    <location>
        <begin position="74"/>
        <end position="95"/>
    </location>
</feature>
<gene>
    <name evidence="3" type="ORF">C1752_03614</name>
</gene>
<evidence type="ECO:0000313" key="3">
    <source>
        <dbReference type="EMBL" id="PZD72462.1"/>
    </source>
</evidence>
<dbReference type="RefSeq" id="WP_110987024.1">
    <property type="nucleotide sequence ID" value="NZ_CAWNWM010000010.1"/>
</dbReference>
<comment type="caution">
    <text evidence="3">The sequence shown here is derived from an EMBL/GenBank/DDBJ whole genome shotgun (WGS) entry which is preliminary data.</text>
</comment>
<evidence type="ECO:0000256" key="1">
    <source>
        <dbReference type="SAM" id="Phobius"/>
    </source>
</evidence>
<evidence type="ECO:0000313" key="4">
    <source>
        <dbReference type="Proteomes" id="UP000248857"/>
    </source>
</evidence>
<feature type="transmembrane region" description="Helical" evidence="1">
    <location>
        <begin position="150"/>
        <end position="175"/>
    </location>
</feature>
<proteinExistence type="predicted"/>
<keyword evidence="1" id="KW-0812">Transmembrane</keyword>
<keyword evidence="1" id="KW-0472">Membrane</keyword>
<name>A0A2W1JNL3_9CYAN</name>
<feature type="transmembrane region" description="Helical" evidence="1">
    <location>
        <begin position="42"/>
        <end position="67"/>
    </location>
</feature>
<feature type="domain" description="DUF4126" evidence="2">
    <location>
        <begin position="7"/>
        <end position="176"/>
    </location>
</feature>
<dbReference type="OrthoDB" id="288613at2"/>
<dbReference type="AlphaFoldDB" id="A0A2W1JNL3"/>
<dbReference type="InterPro" id="IPR025196">
    <property type="entry name" value="DUF4126"/>
</dbReference>
<dbReference type="Proteomes" id="UP000248857">
    <property type="component" value="Unassembled WGS sequence"/>
</dbReference>
<keyword evidence="1" id="KW-1133">Transmembrane helix</keyword>
<reference evidence="3 4" key="1">
    <citation type="journal article" date="2018" name="Sci. Rep.">
        <title>A novel species of the marine cyanobacterium Acaryochloris with a unique pigment content and lifestyle.</title>
        <authorList>
            <person name="Partensky F."/>
            <person name="Six C."/>
            <person name="Ratin M."/>
            <person name="Garczarek L."/>
            <person name="Vaulot D."/>
            <person name="Probert I."/>
            <person name="Calteau A."/>
            <person name="Gourvil P."/>
            <person name="Marie D."/>
            <person name="Grebert T."/>
            <person name="Bouchier C."/>
            <person name="Le Panse S."/>
            <person name="Gachenot M."/>
            <person name="Rodriguez F."/>
            <person name="Garrido J.L."/>
        </authorList>
    </citation>
    <scope>NUCLEOTIDE SEQUENCE [LARGE SCALE GENOMIC DNA]</scope>
    <source>
        <strain evidence="3 4">RCC1774</strain>
    </source>
</reference>
<organism evidence="3 4">
    <name type="scientific">Acaryochloris thomasi RCC1774</name>
    <dbReference type="NCBI Taxonomy" id="1764569"/>
    <lineage>
        <taxon>Bacteria</taxon>
        <taxon>Bacillati</taxon>
        <taxon>Cyanobacteriota</taxon>
        <taxon>Cyanophyceae</taxon>
        <taxon>Acaryochloridales</taxon>
        <taxon>Acaryochloridaceae</taxon>
        <taxon>Acaryochloris</taxon>
        <taxon>Acaryochloris thomasi</taxon>
    </lineage>
</organism>
<evidence type="ECO:0000259" key="2">
    <source>
        <dbReference type="Pfam" id="PF13548"/>
    </source>
</evidence>
<keyword evidence="4" id="KW-1185">Reference proteome</keyword>
<protein>
    <recommendedName>
        <fullName evidence="2">DUF4126 domain-containing protein</fullName>
    </recommendedName>
</protein>
<dbReference type="Pfam" id="PF13548">
    <property type="entry name" value="DUF4126"/>
    <property type="match status" value="1"/>
</dbReference>
<sequence>MDVLIGLCLGITLSAACGLRIFIPPLILSIAALIGDLQLLPSLQWLGTYPALMVLATATVIEILAYYVPGISNLLDLIEIPTAIAIGTVLTAASLGDLNPVLQWSLALLAGGGSAGIVESATAATRFAANTLTVGTATPVVSTAEAGLSVLLTLLGLALPLFAATAVILIMIGLIRKAINMLRRARHKRREAAQRKSLSKVRVFT</sequence>
<accession>A0A2W1JNL3</accession>
<dbReference type="EMBL" id="PQWO01000010">
    <property type="protein sequence ID" value="PZD72462.1"/>
    <property type="molecule type" value="Genomic_DNA"/>
</dbReference>